<protein>
    <recommendedName>
        <fullName evidence="1">PIN domain-containing protein</fullName>
    </recommendedName>
</protein>
<gene>
    <name evidence="2" type="ORF">CDSM653_01059</name>
</gene>
<reference evidence="3" key="3">
    <citation type="submission" date="2015-02" db="EMBL/GenBank/DDBJ databases">
        <title>Genome analysis of three genomes within the thermophilic hydrogenogenic bacterial species Caldanaerobacter subterraneus.</title>
        <authorList>
            <person name="Sant'Anna F.H."/>
            <person name="Lebedinsky A."/>
            <person name="Sokolova T."/>
            <person name="Robb F.T."/>
            <person name="Gonzalez J.M."/>
        </authorList>
    </citation>
    <scope>NUCLEOTIDE SEQUENCE [LARGE SCALE GENOMIC DNA]</scope>
    <source>
        <strain evidence="3">DSM 12653</strain>
    </source>
</reference>
<organism evidence="2 3">
    <name type="scientific">Caldanaerobacter subterraneus subsp. pacificus DSM 12653</name>
    <dbReference type="NCBI Taxonomy" id="391606"/>
    <lineage>
        <taxon>Bacteria</taxon>
        <taxon>Bacillati</taxon>
        <taxon>Bacillota</taxon>
        <taxon>Clostridia</taxon>
        <taxon>Thermoanaerobacterales</taxon>
        <taxon>Thermoanaerobacteraceae</taxon>
        <taxon>Caldanaerobacter</taxon>
    </lineage>
</organism>
<dbReference type="EMBL" id="ABXP02000066">
    <property type="protein sequence ID" value="KKC29830.1"/>
    <property type="molecule type" value="Genomic_DNA"/>
</dbReference>
<comment type="caution">
    <text evidence="2">The sequence shown here is derived from an EMBL/GenBank/DDBJ whole genome shotgun (WGS) entry which is preliminary data.</text>
</comment>
<dbReference type="Gene3D" id="3.40.50.1010">
    <property type="entry name" value="5'-nuclease"/>
    <property type="match status" value="1"/>
</dbReference>
<reference evidence="2 3" key="2">
    <citation type="journal article" date="2015" name="BMC Genomics">
        <title>Analysis of three genomes within the thermophilic bacterial species Caldanaerobacter subterraneus with a focus on carbon monoxide dehydrogenase evolution and hydrolase diversity.</title>
        <authorList>
            <person name="Sant'Anna F.H."/>
            <person name="Lebedinsky A.V."/>
            <person name="Sokolova T.G."/>
            <person name="Robb F.T."/>
            <person name="Gonzalez J.M."/>
        </authorList>
    </citation>
    <scope>NUCLEOTIDE SEQUENCE [LARGE SCALE GENOMIC DNA]</scope>
    <source>
        <strain evidence="2 3">DSM 12653</strain>
    </source>
</reference>
<evidence type="ECO:0000313" key="3">
    <source>
        <dbReference type="Proteomes" id="UP000010146"/>
    </source>
</evidence>
<dbReference type="InterPro" id="IPR029060">
    <property type="entry name" value="PIN-like_dom_sf"/>
</dbReference>
<sequence>MIVLLDTNISLDFLLRREPFFEPASRILEMVKDDKIKACITASSVTDIYYIMRRYKSQEERVLMLSEYLKLVEIISTTKTDIIKALKMKNTDFEDAVMFQSGKRRKVDYIVTRDRIEFSDKTVKIVTPEEFLRIVRK</sequence>
<evidence type="ECO:0000259" key="1">
    <source>
        <dbReference type="Pfam" id="PF13470"/>
    </source>
</evidence>
<feature type="domain" description="PIN" evidence="1">
    <location>
        <begin position="3"/>
        <end position="115"/>
    </location>
</feature>
<accession>A0A0F5PMJ3</accession>
<dbReference type="InterPro" id="IPR002716">
    <property type="entry name" value="PIN_dom"/>
</dbReference>
<evidence type="ECO:0000313" key="2">
    <source>
        <dbReference type="EMBL" id="KKC29830.1"/>
    </source>
</evidence>
<proteinExistence type="predicted"/>
<dbReference type="AlphaFoldDB" id="A0A0F5PMJ3"/>
<reference evidence="2 3" key="1">
    <citation type="submission" date="2008-07" db="EMBL/GenBank/DDBJ databases">
        <authorList>
            <person name="Gonzalez J."/>
            <person name="Sokolova T."/>
            <person name="Ferriera S."/>
            <person name="Johnson J."/>
            <person name="Kravitz S."/>
            <person name="Beeson K."/>
            <person name="Sutton G."/>
            <person name="Rogers Y.-H."/>
            <person name="Friedman R."/>
            <person name="Frazier M."/>
            <person name="Venter J.C."/>
        </authorList>
    </citation>
    <scope>NUCLEOTIDE SEQUENCE [LARGE SCALE GENOMIC DNA]</scope>
    <source>
        <strain evidence="2 3">DSM 12653</strain>
    </source>
</reference>
<dbReference type="RefSeq" id="WP_043883712.1">
    <property type="nucleotide sequence ID" value="NZ_ABXP02000066.1"/>
</dbReference>
<dbReference type="Proteomes" id="UP000010146">
    <property type="component" value="Unassembled WGS sequence"/>
</dbReference>
<name>A0A0F5PMJ3_9THEO</name>
<dbReference type="SUPFAM" id="SSF88723">
    <property type="entry name" value="PIN domain-like"/>
    <property type="match status" value="1"/>
</dbReference>
<dbReference type="Pfam" id="PF13470">
    <property type="entry name" value="PIN_3"/>
    <property type="match status" value="1"/>
</dbReference>